<dbReference type="Proteomes" id="UP000177167">
    <property type="component" value="Unassembled WGS sequence"/>
</dbReference>
<dbReference type="PANTHER" id="PTHR45947:SF3">
    <property type="entry name" value="SULFOQUINOVOSYL TRANSFERASE SQD2"/>
    <property type="match status" value="1"/>
</dbReference>
<proteinExistence type="predicted"/>
<name>A0A1F8F901_9BACT</name>
<sequence>MKIAFVHEYLNQFGGAERMLLALCAIFPDAPIYTLFYDKDTTGGVFKDRDVRTSFLQNIPFVKKYHRGFPLLMPLAIEQFNFSNFDVVISISASFAKGIITKPHTKHICICLTPPRFLWDDSHKFVEEFGYPRIIKNFLPPFISYLRVWDKEASHRVDEFWAISKFIQQRIKKYYSKDSDLIYPPVNVSKFFVSGSPEDYFLMAGRLVAYKRFDLGVKAFNKLNFPLKIVGTGPELKKLRSLASGNSRSKASGIEFLGQVSDDQLATLYSKAQALIFPQEEDFGIVPLEAMASGRPVIAYRGGGAMETIVGLEKAKVLGLKGPTGVFFEEQTVDSLACAVKNFDASEFNPTVCHAQAEKFDVAVFRNKIIKKLTSQL</sequence>
<accession>A0A1F8F901</accession>
<comment type="caution">
    <text evidence="2">The sequence shown here is derived from an EMBL/GenBank/DDBJ whole genome shotgun (WGS) entry which is preliminary data.</text>
</comment>
<organism evidence="2 3">
    <name type="scientific">Candidatus Yanofskybacteria bacterium RIFCSPHIGHO2_02_FULL_41_11</name>
    <dbReference type="NCBI Taxonomy" id="1802675"/>
    <lineage>
        <taxon>Bacteria</taxon>
        <taxon>Candidatus Yanofskyibacteriota</taxon>
    </lineage>
</organism>
<dbReference type="AlphaFoldDB" id="A0A1F8F901"/>
<dbReference type="InterPro" id="IPR001296">
    <property type="entry name" value="Glyco_trans_1"/>
</dbReference>
<dbReference type="SUPFAM" id="SSF53756">
    <property type="entry name" value="UDP-Glycosyltransferase/glycogen phosphorylase"/>
    <property type="match status" value="1"/>
</dbReference>
<dbReference type="PANTHER" id="PTHR45947">
    <property type="entry name" value="SULFOQUINOVOSYL TRANSFERASE SQD2"/>
    <property type="match status" value="1"/>
</dbReference>
<dbReference type="InterPro" id="IPR050194">
    <property type="entry name" value="Glycosyltransferase_grp1"/>
</dbReference>
<protein>
    <recommendedName>
        <fullName evidence="1">Glycosyl transferase family 1 domain-containing protein</fullName>
    </recommendedName>
</protein>
<dbReference type="EMBL" id="MGJP01000030">
    <property type="protein sequence ID" value="OGN09671.1"/>
    <property type="molecule type" value="Genomic_DNA"/>
</dbReference>
<gene>
    <name evidence="2" type="ORF">A3J46_01615</name>
</gene>
<evidence type="ECO:0000313" key="3">
    <source>
        <dbReference type="Proteomes" id="UP000177167"/>
    </source>
</evidence>
<feature type="domain" description="Glycosyl transferase family 1" evidence="1">
    <location>
        <begin position="197"/>
        <end position="343"/>
    </location>
</feature>
<reference evidence="2 3" key="1">
    <citation type="journal article" date="2016" name="Nat. Commun.">
        <title>Thousands of microbial genomes shed light on interconnected biogeochemical processes in an aquifer system.</title>
        <authorList>
            <person name="Anantharaman K."/>
            <person name="Brown C.T."/>
            <person name="Hug L.A."/>
            <person name="Sharon I."/>
            <person name="Castelle C.J."/>
            <person name="Probst A.J."/>
            <person name="Thomas B.C."/>
            <person name="Singh A."/>
            <person name="Wilkins M.J."/>
            <person name="Karaoz U."/>
            <person name="Brodie E.L."/>
            <person name="Williams K.H."/>
            <person name="Hubbard S.S."/>
            <person name="Banfield J.F."/>
        </authorList>
    </citation>
    <scope>NUCLEOTIDE SEQUENCE [LARGE SCALE GENOMIC DNA]</scope>
</reference>
<evidence type="ECO:0000313" key="2">
    <source>
        <dbReference type="EMBL" id="OGN09671.1"/>
    </source>
</evidence>
<dbReference type="Pfam" id="PF00534">
    <property type="entry name" value="Glycos_transf_1"/>
    <property type="match status" value="1"/>
</dbReference>
<evidence type="ECO:0000259" key="1">
    <source>
        <dbReference type="Pfam" id="PF00534"/>
    </source>
</evidence>
<dbReference type="Gene3D" id="3.40.50.2000">
    <property type="entry name" value="Glycogen Phosphorylase B"/>
    <property type="match status" value="2"/>
</dbReference>
<dbReference type="GO" id="GO:0016757">
    <property type="term" value="F:glycosyltransferase activity"/>
    <property type="evidence" value="ECO:0007669"/>
    <property type="project" value="InterPro"/>
</dbReference>